<keyword evidence="6" id="KW-0472">Membrane</keyword>
<evidence type="ECO:0000256" key="3">
    <source>
        <dbReference type="ARBA" id="ARBA00016116"/>
    </source>
</evidence>
<dbReference type="EMBL" id="BMMD01000025">
    <property type="protein sequence ID" value="GGJ91815.1"/>
    <property type="molecule type" value="Genomic_DNA"/>
</dbReference>
<dbReference type="GO" id="GO:0016491">
    <property type="term" value="F:oxidoreductase activity"/>
    <property type="evidence" value="ECO:0007669"/>
    <property type="project" value="InterPro"/>
</dbReference>
<keyword evidence="9" id="KW-1185">Reference proteome</keyword>
<keyword evidence="6" id="KW-0812">Transmembrane</keyword>
<accession>A0A917UWZ6</accession>
<keyword evidence="6" id="KW-1133">Transmembrane helix</keyword>
<evidence type="ECO:0000313" key="9">
    <source>
        <dbReference type="Proteomes" id="UP000636956"/>
    </source>
</evidence>
<organism evidence="8 9">
    <name type="scientific">Agromyces bauzanensis</name>
    <dbReference type="NCBI Taxonomy" id="1308924"/>
    <lineage>
        <taxon>Bacteria</taxon>
        <taxon>Bacillati</taxon>
        <taxon>Actinomycetota</taxon>
        <taxon>Actinomycetes</taxon>
        <taxon>Micrococcales</taxon>
        <taxon>Microbacteriaceae</taxon>
        <taxon>Agromyces</taxon>
    </lineage>
</organism>
<reference evidence="8" key="1">
    <citation type="journal article" date="2014" name="Int. J. Syst. Evol. Microbiol.">
        <title>Complete genome sequence of Corynebacterium casei LMG S-19264T (=DSM 44701T), isolated from a smear-ripened cheese.</title>
        <authorList>
            <consortium name="US DOE Joint Genome Institute (JGI-PGF)"/>
            <person name="Walter F."/>
            <person name="Albersmeier A."/>
            <person name="Kalinowski J."/>
            <person name="Ruckert C."/>
        </authorList>
    </citation>
    <scope>NUCLEOTIDE SEQUENCE</scope>
    <source>
        <strain evidence="8">CGMCC 1.8984</strain>
    </source>
</reference>
<evidence type="ECO:0000256" key="5">
    <source>
        <dbReference type="ARBA" id="ARBA00029568"/>
    </source>
</evidence>
<dbReference type="Proteomes" id="UP000636956">
    <property type="component" value="Unassembled WGS sequence"/>
</dbReference>
<dbReference type="InterPro" id="IPR005797">
    <property type="entry name" value="Cyt_b/b6_N"/>
</dbReference>
<evidence type="ECO:0000256" key="2">
    <source>
        <dbReference type="ARBA" id="ARBA00012951"/>
    </source>
</evidence>
<feature type="transmembrane region" description="Helical" evidence="6">
    <location>
        <begin position="7"/>
        <end position="35"/>
    </location>
</feature>
<dbReference type="GO" id="GO:0022904">
    <property type="term" value="P:respiratory electron transport chain"/>
    <property type="evidence" value="ECO:0007669"/>
    <property type="project" value="InterPro"/>
</dbReference>
<comment type="cofactor">
    <cofactor evidence="1">
        <name>heme</name>
        <dbReference type="ChEBI" id="CHEBI:30413"/>
    </cofactor>
</comment>
<dbReference type="PANTHER" id="PTHR19271">
    <property type="entry name" value="CYTOCHROME B"/>
    <property type="match status" value="1"/>
</dbReference>
<sequence>MPNRWTNLLGVVTLACIVVVTVTVTVTGLLLMFWYTSSSAATTCTGGYAPLHGAEVSQAFPSTMRISFDVPGGLLIRQAHHWAGLLLPASIIMQILATFFTGAFRRPRRGT</sequence>
<dbReference type="GO" id="GO:0008121">
    <property type="term" value="F:quinol-cytochrome-c reductase activity"/>
    <property type="evidence" value="ECO:0007669"/>
    <property type="project" value="UniProtKB-EC"/>
</dbReference>
<dbReference type="SUPFAM" id="SSF81342">
    <property type="entry name" value="Transmembrane di-heme cytochromes"/>
    <property type="match status" value="1"/>
</dbReference>
<dbReference type="Gene3D" id="1.20.810.10">
    <property type="entry name" value="Cytochrome Bc1 Complex, Chain C"/>
    <property type="match status" value="1"/>
</dbReference>
<comment type="caution">
    <text evidence="8">The sequence shown here is derived from an EMBL/GenBank/DDBJ whole genome shotgun (WGS) entry which is preliminary data.</text>
</comment>
<evidence type="ECO:0000259" key="7">
    <source>
        <dbReference type="PROSITE" id="PS51002"/>
    </source>
</evidence>
<dbReference type="InterPro" id="IPR027387">
    <property type="entry name" value="Cytb/b6-like_sf"/>
</dbReference>
<dbReference type="GO" id="GO:0016020">
    <property type="term" value="C:membrane"/>
    <property type="evidence" value="ECO:0007669"/>
    <property type="project" value="InterPro"/>
</dbReference>
<name>A0A917UWZ6_9MICO</name>
<protein>
    <recommendedName>
        <fullName evidence="3">Cytochrome bc1 complex cytochrome b subunit</fullName>
        <ecNumber evidence="2">7.1.1.8</ecNumber>
    </recommendedName>
    <alternativeName>
        <fullName evidence="5">Cytochrome bc1 reductase complex subunit QcrB</fullName>
    </alternativeName>
</protein>
<evidence type="ECO:0000313" key="8">
    <source>
        <dbReference type="EMBL" id="GGJ91815.1"/>
    </source>
</evidence>
<feature type="domain" description="Cytochrome b/b6 N-terminal region profile" evidence="7">
    <location>
        <begin position="1"/>
        <end position="111"/>
    </location>
</feature>
<reference evidence="8" key="2">
    <citation type="submission" date="2020-09" db="EMBL/GenBank/DDBJ databases">
        <authorList>
            <person name="Sun Q."/>
            <person name="Zhou Y."/>
        </authorList>
    </citation>
    <scope>NUCLEOTIDE SEQUENCE</scope>
    <source>
        <strain evidence="8">CGMCC 1.8984</strain>
    </source>
</reference>
<dbReference type="RefSeq" id="WP_229662439.1">
    <property type="nucleotide sequence ID" value="NZ_BAABFW010000050.1"/>
</dbReference>
<dbReference type="PANTHER" id="PTHR19271:SF16">
    <property type="entry name" value="CYTOCHROME B"/>
    <property type="match status" value="1"/>
</dbReference>
<dbReference type="EC" id="7.1.1.8" evidence="2"/>
<dbReference type="PROSITE" id="PS51002">
    <property type="entry name" value="CYTB_NTER"/>
    <property type="match status" value="1"/>
</dbReference>
<feature type="transmembrane region" description="Helical" evidence="6">
    <location>
        <begin position="82"/>
        <end position="104"/>
    </location>
</feature>
<proteinExistence type="predicted"/>
<dbReference type="InterPro" id="IPR016174">
    <property type="entry name" value="Di-haem_cyt_TM"/>
</dbReference>
<evidence type="ECO:0000256" key="4">
    <source>
        <dbReference type="ARBA" id="ARBA00029351"/>
    </source>
</evidence>
<dbReference type="AlphaFoldDB" id="A0A917UWZ6"/>
<gene>
    <name evidence="8" type="ORF">GCM10011372_32850</name>
</gene>
<evidence type="ECO:0000256" key="1">
    <source>
        <dbReference type="ARBA" id="ARBA00001971"/>
    </source>
</evidence>
<dbReference type="PROSITE" id="PS51257">
    <property type="entry name" value="PROKAR_LIPOPROTEIN"/>
    <property type="match status" value="1"/>
</dbReference>
<evidence type="ECO:0000256" key="6">
    <source>
        <dbReference type="SAM" id="Phobius"/>
    </source>
</evidence>
<comment type="catalytic activity">
    <reaction evidence="4">
        <text>a quinol + 2 Fe(III)-[cytochrome c](out) = a quinone + 2 Fe(II)-[cytochrome c](out) + 2 H(+)(out)</text>
        <dbReference type="Rhea" id="RHEA:11484"/>
        <dbReference type="Rhea" id="RHEA-COMP:10350"/>
        <dbReference type="Rhea" id="RHEA-COMP:14399"/>
        <dbReference type="ChEBI" id="CHEBI:15378"/>
        <dbReference type="ChEBI" id="CHEBI:24646"/>
        <dbReference type="ChEBI" id="CHEBI:29033"/>
        <dbReference type="ChEBI" id="CHEBI:29034"/>
        <dbReference type="ChEBI" id="CHEBI:132124"/>
        <dbReference type="EC" id="7.1.1.8"/>
    </reaction>
</comment>